<evidence type="ECO:0000256" key="1">
    <source>
        <dbReference type="SAM" id="MobiDB-lite"/>
    </source>
</evidence>
<protein>
    <submittedName>
        <fullName evidence="2">Uncharacterized protein</fullName>
    </submittedName>
</protein>
<gene>
    <name evidence="2" type="ORF">HU200_037240</name>
</gene>
<evidence type="ECO:0000313" key="3">
    <source>
        <dbReference type="Proteomes" id="UP000636709"/>
    </source>
</evidence>
<comment type="caution">
    <text evidence="2">The sequence shown here is derived from an EMBL/GenBank/DDBJ whole genome shotgun (WGS) entry which is preliminary data.</text>
</comment>
<accession>A0A835EHT4</accession>
<feature type="region of interest" description="Disordered" evidence="1">
    <location>
        <begin position="1"/>
        <end position="49"/>
    </location>
</feature>
<sequence>MTSVMAEDEEGETSSESSSEPDEDLLKTEDEEEMEDEETDEEAAAAAEAKKEAAAARWNDGLADQLGNGGVILVLFEMPSGFAVFRYDGIKLLLPDARQVIHLLDIGTFEDKGRAINEDTGVSEALGKMILGCHKPGQKIAVGNMVYKRIIESNMVTKEFVQLAGHLNKCDQRVNKYKYFLLDASVHIQEISRIDTKDWDLLKLATALMVICCPEKIIEAPRLVYGGEAVAPFDQASQKAREAEIASEAAGDHEIGSDGNEDLMTYLVSTFNILQNL</sequence>
<reference evidence="2" key="1">
    <citation type="submission" date="2020-07" db="EMBL/GenBank/DDBJ databases">
        <title>Genome sequence and genetic diversity analysis of an under-domesticated orphan crop, white fonio (Digitaria exilis).</title>
        <authorList>
            <person name="Bennetzen J.L."/>
            <person name="Chen S."/>
            <person name="Ma X."/>
            <person name="Wang X."/>
            <person name="Yssel A.E.J."/>
            <person name="Chaluvadi S.R."/>
            <person name="Johnson M."/>
            <person name="Gangashetty P."/>
            <person name="Hamidou F."/>
            <person name="Sanogo M.D."/>
            <person name="Zwaenepoel A."/>
            <person name="Wallace J."/>
            <person name="Van De Peer Y."/>
            <person name="Van Deynze A."/>
        </authorList>
    </citation>
    <scope>NUCLEOTIDE SEQUENCE</scope>
    <source>
        <tissue evidence="2">Leaves</tissue>
    </source>
</reference>
<dbReference type="Proteomes" id="UP000636709">
    <property type="component" value="Unassembled WGS sequence"/>
</dbReference>
<keyword evidence="3" id="KW-1185">Reference proteome</keyword>
<organism evidence="2 3">
    <name type="scientific">Digitaria exilis</name>
    <dbReference type="NCBI Taxonomy" id="1010633"/>
    <lineage>
        <taxon>Eukaryota</taxon>
        <taxon>Viridiplantae</taxon>
        <taxon>Streptophyta</taxon>
        <taxon>Embryophyta</taxon>
        <taxon>Tracheophyta</taxon>
        <taxon>Spermatophyta</taxon>
        <taxon>Magnoliopsida</taxon>
        <taxon>Liliopsida</taxon>
        <taxon>Poales</taxon>
        <taxon>Poaceae</taxon>
        <taxon>PACMAD clade</taxon>
        <taxon>Panicoideae</taxon>
        <taxon>Panicodae</taxon>
        <taxon>Paniceae</taxon>
        <taxon>Anthephorinae</taxon>
        <taxon>Digitaria</taxon>
    </lineage>
</organism>
<evidence type="ECO:0000313" key="2">
    <source>
        <dbReference type="EMBL" id="KAF8696333.1"/>
    </source>
</evidence>
<dbReference type="EMBL" id="JACEFO010001882">
    <property type="protein sequence ID" value="KAF8696333.1"/>
    <property type="molecule type" value="Genomic_DNA"/>
</dbReference>
<dbReference type="OrthoDB" id="10663824at2759"/>
<proteinExistence type="predicted"/>
<dbReference type="AlphaFoldDB" id="A0A835EHT4"/>
<name>A0A835EHT4_9POAL</name>
<feature type="compositionally biased region" description="Acidic residues" evidence="1">
    <location>
        <begin position="1"/>
        <end position="43"/>
    </location>
</feature>